<protein>
    <submittedName>
        <fullName evidence="3">CPBP family intramembrane metalloprotease</fullName>
    </submittedName>
</protein>
<gene>
    <name evidence="3" type="ORF">H9873_06035</name>
</gene>
<reference evidence="3" key="1">
    <citation type="journal article" date="2021" name="PeerJ">
        <title>Extensive microbial diversity within the chicken gut microbiome revealed by metagenomics and culture.</title>
        <authorList>
            <person name="Gilroy R."/>
            <person name="Ravi A."/>
            <person name="Getino M."/>
            <person name="Pursley I."/>
            <person name="Horton D.L."/>
            <person name="Alikhan N.F."/>
            <person name="Baker D."/>
            <person name="Gharbi K."/>
            <person name="Hall N."/>
            <person name="Watson M."/>
            <person name="Adriaenssens E.M."/>
            <person name="Foster-Nyarko E."/>
            <person name="Jarju S."/>
            <person name="Secka A."/>
            <person name="Antonio M."/>
            <person name="Oren A."/>
            <person name="Chaudhuri R.R."/>
            <person name="La Ragione R."/>
            <person name="Hildebrand F."/>
            <person name="Pallen M.J."/>
        </authorList>
    </citation>
    <scope>NUCLEOTIDE SEQUENCE</scope>
    <source>
        <strain evidence="3">ChiSxjej1B13-11762</strain>
    </source>
</reference>
<feature type="transmembrane region" description="Helical" evidence="1">
    <location>
        <begin position="143"/>
        <end position="162"/>
    </location>
</feature>
<dbReference type="InterPro" id="IPR042150">
    <property type="entry name" value="MmRce1-like"/>
</dbReference>
<comment type="caution">
    <text evidence="3">The sequence shown here is derived from an EMBL/GenBank/DDBJ whole genome shotgun (WGS) entry which is preliminary data.</text>
</comment>
<evidence type="ECO:0000313" key="3">
    <source>
        <dbReference type="EMBL" id="HIW83863.1"/>
    </source>
</evidence>
<reference evidence="3" key="2">
    <citation type="submission" date="2021-04" db="EMBL/GenBank/DDBJ databases">
        <authorList>
            <person name="Gilroy R."/>
        </authorList>
    </citation>
    <scope>NUCLEOTIDE SEQUENCE</scope>
    <source>
        <strain evidence="3">ChiSxjej1B13-11762</strain>
    </source>
</reference>
<keyword evidence="3" id="KW-0645">Protease</keyword>
<dbReference type="EMBL" id="DXGF01000110">
    <property type="protein sequence ID" value="HIW83863.1"/>
    <property type="molecule type" value="Genomic_DNA"/>
</dbReference>
<evidence type="ECO:0000313" key="4">
    <source>
        <dbReference type="Proteomes" id="UP000824263"/>
    </source>
</evidence>
<name>A0A9D1UE14_9FIRM</name>
<evidence type="ECO:0000259" key="2">
    <source>
        <dbReference type="Pfam" id="PF02517"/>
    </source>
</evidence>
<proteinExistence type="predicted"/>
<keyword evidence="1" id="KW-0812">Transmembrane</keyword>
<dbReference type="InterPro" id="IPR003675">
    <property type="entry name" value="Rce1/LyrA-like_dom"/>
</dbReference>
<feature type="transmembrane region" description="Helical" evidence="1">
    <location>
        <begin position="39"/>
        <end position="59"/>
    </location>
</feature>
<accession>A0A9D1UE14</accession>
<keyword evidence="1" id="KW-1133">Transmembrane helix</keyword>
<keyword evidence="1" id="KW-0472">Membrane</keyword>
<feature type="transmembrane region" description="Helical" evidence="1">
    <location>
        <begin position="7"/>
        <end position="27"/>
    </location>
</feature>
<organism evidence="3 4">
    <name type="scientific">Candidatus Dorea gallistercoris</name>
    <dbReference type="NCBI Taxonomy" id="2838542"/>
    <lineage>
        <taxon>Bacteria</taxon>
        <taxon>Bacillati</taxon>
        <taxon>Bacillota</taxon>
        <taxon>Clostridia</taxon>
        <taxon>Lachnospirales</taxon>
        <taxon>Lachnospiraceae</taxon>
        <taxon>Dorea</taxon>
    </lineage>
</organism>
<dbReference type="PANTHER" id="PTHR35797:SF1">
    <property type="entry name" value="PROTEASE"/>
    <property type="match status" value="1"/>
</dbReference>
<evidence type="ECO:0000256" key="1">
    <source>
        <dbReference type="SAM" id="Phobius"/>
    </source>
</evidence>
<feature type="transmembrane region" description="Helical" evidence="1">
    <location>
        <begin position="223"/>
        <end position="239"/>
    </location>
</feature>
<feature type="transmembrane region" description="Helical" evidence="1">
    <location>
        <begin position="199"/>
        <end position="217"/>
    </location>
</feature>
<dbReference type="GO" id="GO:0004175">
    <property type="term" value="F:endopeptidase activity"/>
    <property type="evidence" value="ECO:0007669"/>
    <property type="project" value="UniProtKB-ARBA"/>
</dbReference>
<dbReference type="AlphaFoldDB" id="A0A9D1UE14"/>
<sequence length="248" mass="28351">MKNNRLLKFLIITFMITCISWGLLVAVTKLNIVAFSHSIGTLLHMLGGFGPTIATLFVMEEKPSIKSVLRFVFQYEKQTLIYFWILTIMEIAVIGLSSMEFNPALPWYRIPVVFLQAVFLYGGEEELGWRGVMQPILEKKFNFPIATLITGLTWGVWHIPLWFVEGSSQQNMPFLLFVVLGIILSFWLAAIYKKTKCVFACNVFHGLTNTLLSVFIIKLNAALVIGLVAMLIYSMYLWYTENKKCNIN</sequence>
<dbReference type="GO" id="GO:0080120">
    <property type="term" value="P:CAAX-box protein maturation"/>
    <property type="evidence" value="ECO:0007669"/>
    <property type="project" value="UniProtKB-ARBA"/>
</dbReference>
<dbReference type="Proteomes" id="UP000824263">
    <property type="component" value="Unassembled WGS sequence"/>
</dbReference>
<feature type="domain" description="CAAX prenyl protease 2/Lysostaphin resistance protein A-like" evidence="2">
    <location>
        <begin position="111"/>
        <end position="210"/>
    </location>
</feature>
<dbReference type="PANTHER" id="PTHR35797">
    <property type="entry name" value="PROTEASE-RELATED"/>
    <property type="match status" value="1"/>
</dbReference>
<feature type="transmembrane region" description="Helical" evidence="1">
    <location>
        <begin position="105"/>
        <end position="122"/>
    </location>
</feature>
<keyword evidence="3" id="KW-0378">Hydrolase</keyword>
<feature type="transmembrane region" description="Helical" evidence="1">
    <location>
        <begin position="174"/>
        <end position="192"/>
    </location>
</feature>
<dbReference type="Pfam" id="PF02517">
    <property type="entry name" value="Rce1-like"/>
    <property type="match status" value="1"/>
</dbReference>
<dbReference type="GO" id="GO:0008237">
    <property type="term" value="F:metallopeptidase activity"/>
    <property type="evidence" value="ECO:0007669"/>
    <property type="project" value="UniProtKB-KW"/>
</dbReference>
<feature type="transmembrane region" description="Helical" evidence="1">
    <location>
        <begin position="80"/>
        <end position="99"/>
    </location>
</feature>
<keyword evidence="3" id="KW-0482">Metalloprotease</keyword>